<feature type="non-terminal residue" evidence="2">
    <location>
        <position position="68"/>
    </location>
</feature>
<dbReference type="InterPro" id="IPR052083">
    <property type="entry name" value="Aminoacylase-1_M20A"/>
</dbReference>
<feature type="non-terminal residue" evidence="2">
    <location>
        <position position="1"/>
    </location>
</feature>
<proteinExistence type="predicted"/>
<keyword evidence="1" id="KW-0378">Hydrolase</keyword>
<dbReference type="PANTHER" id="PTHR45892">
    <property type="entry name" value="AMINOACYLASE-1"/>
    <property type="match status" value="1"/>
</dbReference>
<evidence type="ECO:0000313" key="2">
    <source>
        <dbReference type="EMBL" id="KOB64379.1"/>
    </source>
</evidence>
<dbReference type="InterPro" id="IPR001261">
    <property type="entry name" value="ArgE/DapE_CS"/>
</dbReference>
<dbReference type="PROSITE" id="PS00758">
    <property type="entry name" value="ARGE_DAPE_CPG2_1"/>
    <property type="match status" value="1"/>
</dbReference>
<name>A0A0L7KN30_OPEBR</name>
<dbReference type="Proteomes" id="UP000037510">
    <property type="component" value="Unassembled WGS sequence"/>
</dbReference>
<accession>A0A0L7KN30</accession>
<evidence type="ECO:0000256" key="1">
    <source>
        <dbReference type="ARBA" id="ARBA00022801"/>
    </source>
</evidence>
<keyword evidence="3" id="KW-1185">Reference proteome</keyword>
<dbReference type="SUPFAM" id="SSF53187">
    <property type="entry name" value="Zn-dependent exopeptidases"/>
    <property type="match status" value="1"/>
</dbReference>
<sequence>MVPKKPVVVITWQGAQPELPAILLNSHMDVVPVYEDMKGVGMAHLEAVRRLKGAGVRLQRTVHISFVP</sequence>
<dbReference type="PANTHER" id="PTHR45892:SF1">
    <property type="entry name" value="AMINOACYLASE-1"/>
    <property type="match status" value="1"/>
</dbReference>
<dbReference type="GO" id="GO:0004046">
    <property type="term" value="F:aminoacylase activity"/>
    <property type="evidence" value="ECO:0007669"/>
    <property type="project" value="TreeGrafter"/>
</dbReference>
<gene>
    <name evidence="2" type="ORF">OBRU01_24366</name>
</gene>
<dbReference type="Gene3D" id="3.40.630.10">
    <property type="entry name" value="Zn peptidases"/>
    <property type="match status" value="2"/>
</dbReference>
<evidence type="ECO:0000313" key="3">
    <source>
        <dbReference type="Proteomes" id="UP000037510"/>
    </source>
</evidence>
<dbReference type="EMBL" id="JTDY01008823">
    <property type="protein sequence ID" value="KOB64379.1"/>
    <property type="molecule type" value="Genomic_DNA"/>
</dbReference>
<dbReference type="STRING" id="104452.A0A0L7KN30"/>
<comment type="caution">
    <text evidence="2">The sequence shown here is derived from an EMBL/GenBank/DDBJ whole genome shotgun (WGS) entry which is preliminary data.</text>
</comment>
<reference evidence="2 3" key="1">
    <citation type="journal article" date="2015" name="Genome Biol. Evol.">
        <title>The genome of winter moth (Operophtera brumata) provides a genomic perspective on sexual dimorphism and phenology.</title>
        <authorList>
            <person name="Derks M.F."/>
            <person name="Smit S."/>
            <person name="Salis L."/>
            <person name="Schijlen E."/>
            <person name="Bossers A."/>
            <person name="Mateman C."/>
            <person name="Pijl A.S."/>
            <person name="de Ridder D."/>
            <person name="Groenen M.A."/>
            <person name="Visser M.E."/>
            <person name="Megens H.J."/>
        </authorList>
    </citation>
    <scope>NUCLEOTIDE SEQUENCE [LARGE SCALE GENOMIC DNA]</scope>
    <source>
        <strain evidence="2">WM2013NL</strain>
        <tissue evidence="2">Head and thorax</tissue>
    </source>
</reference>
<protein>
    <submittedName>
        <fullName evidence="2">Aminoacylase</fullName>
    </submittedName>
</protein>
<dbReference type="AlphaFoldDB" id="A0A0L7KN30"/>
<organism evidence="2 3">
    <name type="scientific">Operophtera brumata</name>
    <name type="common">Winter moth</name>
    <name type="synonym">Phalaena brumata</name>
    <dbReference type="NCBI Taxonomy" id="104452"/>
    <lineage>
        <taxon>Eukaryota</taxon>
        <taxon>Metazoa</taxon>
        <taxon>Ecdysozoa</taxon>
        <taxon>Arthropoda</taxon>
        <taxon>Hexapoda</taxon>
        <taxon>Insecta</taxon>
        <taxon>Pterygota</taxon>
        <taxon>Neoptera</taxon>
        <taxon>Endopterygota</taxon>
        <taxon>Lepidoptera</taxon>
        <taxon>Glossata</taxon>
        <taxon>Ditrysia</taxon>
        <taxon>Geometroidea</taxon>
        <taxon>Geometridae</taxon>
        <taxon>Larentiinae</taxon>
        <taxon>Operophtera</taxon>
    </lineage>
</organism>